<comment type="similarity">
    <text evidence="2">Belongs to the OXR1 family.</text>
</comment>
<proteinExistence type="inferred from homology"/>
<dbReference type="InterPro" id="IPR006571">
    <property type="entry name" value="TLDc_dom"/>
</dbReference>
<dbReference type="Ensembl" id="ENSLCAT00010032673.1">
    <property type="protein sequence ID" value="ENSLCAP00010031947.1"/>
    <property type="gene ID" value="ENSLCAG00010014947.1"/>
</dbReference>
<sequence>IYVANPNPGSRHPFNRLKKKSQSVDIASQGFSPTLVPASPLNKAAPPVAKTTTVLAVQENNTTNSQRRSPRCGELKRGYTIDTGQKKTPEKKDGRRMSFQRPKGTIEYSVESRDTLNSIALKFDTTPNELVQLNKLFSRAVVPGQVLYVPDPEYVSSVGSSPSLSPISPLSPTSSEADLEKVTVCVHPPVFSALRQSRVVSSTSEEEEALTEKFLKINCKYITDGKGAVSGVLLVTPNNIMFDPHRMDPLVQAHGCEEYGIMCPLEEVQSAAIFKEITDPKIRETVPEHPSQQKDPEHRLREPGANDSGSTAPRSTEGSISEDVFTESELSPIREEEQASNEDLRLDKSSGASTESVQTVTQVEAVGTGSQASGSAHGSVSQPEEPPAAKAEDNPPDTATENNSQSPMGSKQHSVEKPPSTPTTTSSSTSQAQGPSSSSSRPGSQSSATPGATDTTSVSASQQGDANEGTDISKTDTMQQSKEENVEETQKEGTQNSAEGSAERRKHRSHKFLCLRVGKPMKKTFVSNASASMQQYAQQGKKHEYWFAVPQERSDHLYVFFMQWSPDMYGEGVRGMGQEPGFMVVKKNEVSEMAEDEPITDLNVKEWEVVSLTEYHRRIDALNSEDLRSLCKRLQITTKEEVNSKHGTSIKTDLEPETFKPNLREPSDLLEADQIEKLARNLPPRTIGYPWTLAFGTSKHGMSIKTLYRAMQGQDTPVLMVIKDSDGQVFGALASEPFKVSDGFYGTGETFLFTFNPEFEVYKWTGDNMFFIKGDTDSLAFGGGSGEFGLWLDGDLYHGRSHSCKTFGNPMLSKKEDFYVQDIEIWAFE</sequence>
<evidence type="ECO:0000256" key="6">
    <source>
        <dbReference type="SAM" id="MobiDB-lite"/>
    </source>
</evidence>
<comment type="subcellular location">
    <subcellularLocation>
        <location evidence="1">Mitochondrion</location>
    </subcellularLocation>
</comment>
<gene>
    <name evidence="9" type="primary">OXR1</name>
    <name evidence="9" type="synonym">oxr1a</name>
</gene>
<dbReference type="SMART" id="SM00584">
    <property type="entry name" value="TLDc"/>
    <property type="match status" value="1"/>
</dbReference>
<evidence type="ECO:0000256" key="5">
    <source>
        <dbReference type="ARBA" id="ARBA00040604"/>
    </source>
</evidence>
<feature type="domain" description="TLDc" evidence="8">
    <location>
        <begin position="668"/>
        <end position="829"/>
    </location>
</feature>
<feature type="compositionally biased region" description="Polar residues" evidence="6">
    <location>
        <begin position="307"/>
        <end position="319"/>
    </location>
</feature>
<dbReference type="SMART" id="SM00257">
    <property type="entry name" value="LysM"/>
    <property type="match status" value="1"/>
</dbReference>
<protein>
    <recommendedName>
        <fullName evidence="5">Oxidation resistance protein 1</fullName>
    </recommendedName>
</protein>
<dbReference type="AlphaFoldDB" id="A0A4W6E1Q8"/>
<name>A0A4W6E1Q8_LATCA</name>
<feature type="domain" description="LysM" evidence="7">
    <location>
        <begin position="106"/>
        <end position="149"/>
    </location>
</feature>
<evidence type="ECO:0000256" key="3">
    <source>
        <dbReference type="ARBA" id="ARBA00023128"/>
    </source>
</evidence>
<dbReference type="Pfam" id="PF01476">
    <property type="entry name" value="LysM"/>
    <property type="match status" value="1"/>
</dbReference>
<dbReference type="PANTHER" id="PTHR23354">
    <property type="entry name" value="NUCLEOLAR PROTEIN 7/ESTROGEN RECEPTOR COACTIVATOR-RELATED"/>
    <property type="match status" value="1"/>
</dbReference>
<feature type="compositionally biased region" description="Basic and acidic residues" evidence="6">
    <location>
        <begin position="332"/>
        <end position="348"/>
    </location>
</feature>
<dbReference type="PROSITE" id="PS51886">
    <property type="entry name" value="TLDC"/>
    <property type="match status" value="1"/>
</dbReference>
<evidence type="ECO:0000313" key="9">
    <source>
        <dbReference type="Ensembl" id="ENSLCAP00010031947.1"/>
    </source>
</evidence>
<dbReference type="InterPro" id="IPR036779">
    <property type="entry name" value="LysM_dom_sf"/>
</dbReference>
<reference evidence="10" key="1">
    <citation type="submission" date="2015-09" db="EMBL/GenBank/DDBJ databases">
        <authorList>
            <person name="Sai Rama Sridatta P."/>
        </authorList>
    </citation>
    <scope>NUCLEOTIDE SEQUENCE [LARGE SCALE GENOMIC DNA]</scope>
</reference>
<dbReference type="GO" id="GO:0006979">
    <property type="term" value="P:response to oxidative stress"/>
    <property type="evidence" value="ECO:0007669"/>
    <property type="project" value="TreeGrafter"/>
</dbReference>
<organism evidence="9 10">
    <name type="scientific">Lates calcarifer</name>
    <name type="common">Barramundi</name>
    <name type="synonym">Holocentrus calcarifer</name>
    <dbReference type="NCBI Taxonomy" id="8187"/>
    <lineage>
        <taxon>Eukaryota</taxon>
        <taxon>Metazoa</taxon>
        <taxon>Chordata</taxon>
        <taxon>Craniata</taxon>
        <taxon>Vertebrata</taxon>
        <taxon>Euteleostomi</taxon>
        <taxon>Actinopterygii</taxon>
        <taxon>Neopterygii</taxon>
        <taxon>Teleostei</taxon>
        <taxon>Neoteleostei</taxon>
        <taxon>Acanthomorphata</taxon>
        <taxon>Carangaria</taxon>
        <taxon>Carangaria incertae sedis</taxon>
        <taxon>Centropomidae</taxon>
        <taxon>Lates</taxon>
    </lineage>
</organism>
<dbReference type="GO" id="GO:0005634">
    <property type="term" value="C:nucleus"/>
    <property type="evidence" value="ECO:0007669"/>
    <property type="project" value="TreeGrafter"/>
</dbReference>
<feature type="compositionally biased region" description="Polar residues" evidence="6">
    <location>
        <begin position="452"/>
        <end position="480"/>
    </location>
</feature>
<dbReference type="InterPro" id="IPR018392">
    <property type="entry name" value="LysM"/>
</dbReference>
<keyword evidence="10" id="KW-1185">Reference proteome</keyword>
<feature type="compositionally biased region" description="Polar residues" evidence="6">
    <location>
        <begin position="397"/>
        <end position="412"/>
    </location>
</feature>
<feature type="compositionally biased region" description="Low complexity" evidence="6">
    <location>
        <begin position="422"/>
        <end position="450"/>
    </location>
</feature>
<evidence type="ECO:0000313" key="10">
    <source>
        <dbReference type="Proteomes" id="UP000314980"/>
    </source>
</evidence>
<evidence type="ECO:0000259" key="7">
    <source>
        <dbReference type="PROSITE" id="PS51782"/>
    </source>
</evidence>
<accession>A0A4W6E1Q8</accession>
<dbReference type="PANTHER" id="PTHR23354:SF69">
    <property type="entry name" value="OXIDATION RESISTANCE PROTEIN 1"/>
    <property type="match status" value="1"/>
</dbReference>
<dbReference type="GO" id="GO:0005739">
    <property type="term" value="C:mitochondrion"/>
    <property type="evidence" value="ECO:0007669"/>
    <property type="project" value="UniProtKB-SubCell"/>
</dbReference>
<dbReference type="Proteomes" id="UP000314980">
    <property type="component" value="Unassembled WGS sequence"/>
</dbReference>
<feature type="region of interest" description="Disordered" evidence="6">
    <location>
        <begin position="61"/>
        <end position="101"/>
    </location>
</feature>
<feature type="compositionally biased region" description="Basic and acidic residues" evidence="6">
    <location>
        <begin position="71"/>
        <end position="96"/>
    </location>
</feature>
<reference evidence="9" key="3">
    <citation type="submission" date="2025-09" db="UniProtKB">
        <authorList>
            <consortium name="Ensembl"/>
        </authorList>
    </citation>
    <scope>IDENTIFICATION</scope>
</reference>
<dbReference type="GeneTree" id="ENSGT00940000155187"/>
<dbReference type="PROSITE" id="PS51782">
    <property type="entry name" value="LYSM"/>
    <property type="match status" value="1"/>
</dbReference>
<reference evidence="9" key="2">
    <citation type="submission" date="2025-08" db="UniProtKB">
        <authorList>
            <consortium name="Ensembl"/>
        </authorList>
    </citation>
    <scope>IDENTIFICATION</scope>
</reference>
<evidence type="ECO:0000256" key="2">
    <source>
        <dbReference type="ARBA" id="ARBA00009540"/>
    </source>
</evidence>
<dbReference type="Pfam" id="PF07534">
    <property type="entry name" value="TLD"/>
    <property type="match status" value="1"/>
</dbReference>
<feature type="compositionally biased region" description="Basic and acidic residues" evidence="6">
    <location>
        <begin position="481"/>
        <end position="491"/>
    </location>
</feature>
<comment type="function">
    <text evidence="4">May be involved in protection from oxidative damage.</text>
</comment>
<feature type="compositionally biased region" description="Polar residues" evidence="6">
    <location>
        <begin position="350"/>
        <end position="382"/>
    </location>
</feature>
<feature type="region of interest" description="Disordered" evidence="6">
    <location>
        <begin position="1"/>
        <end position="44"/>
    </location>
</feature>
<dbReference type="SUPFAM" id="SSF54106">
    <property type="entry name" value="LysM domain"/>
    <property type="match status" value="1"/>
</dbReference>
<keyword evidence="3" id="KW-0496">Mitochondrion</keyword>
<dbReference type="Gene3D" id="3.10.350.10">
    <property type="entry name" value="LysM domain"/>
    <property type="match status" value="1"/>
</dbReference>
<dbReference type="CDD" id="cd00118">
    <property type="entry name" value="LysM"/>
    <property type="match status" value="1"/>
</dbReference>
<feature type="compositionally biased region" description="Polar residues" evidence="6">
    <location>
        <begin position="23"/>
        <end position="32"/>
    </location>
</feature>
<evidence type="ECO:0000259" key="8">
    <source>
        <dbReference type="PROSITE" id="PS51886"/>
    </source>
</evidence>
<feature type="region of interest" description="Disordered" evidence="6">
    <location>
        <begin position="279"/>
        <end position="510"/>
    </location>
</feature>
<feature type="compositionally biased region" description="Basic and acidic residues" evidence="6">
    <location>
        <begin position="279"/>
        <end position="304"/>
    </location>
</feature>
<evidence type="ECO:0000256" key="1">
    <source>
        <dbReference type="ARBA" id="ARBA00004173"/>
    </source>
</evidence>
<evidence type="ECO:0000256" key="4">
    <source>
        <dbReference type="ARBA" id="ARBA00037112"/>
    </source>
</evidence>
<dbReference type="FunFam" id="3.10.350.10:FF:000002">
    <property type="entry name" value="Oxidation resistance protein 1 isoform X1"/>
    <property type="match status" value="1"/>
</dbReference>